<feature type="domain" description="ABC transmembrane type-1" evidence="8">
    <location>
        <begin position="87"/>
        <end position="274"/>
    </location>
</feature>
<evidence type="ECO:0000256" key="2">
    <source>
        <dbReference type="ARBA" id="ARBA00022448"/>
    </source>
</evidence>
<dbReference type="Proteomes" id="UP000000844">
    <property type="component" value="Chromosome"/>
</dbReference>
<dbReference type="PANTHER" id="PTHR43386">
    <property type="entry name" value="OLIGOPEPTIDE TRANSPORT SYSTEM PERMEASE PROTEIN APPC"/>
    <property type="match status" value="1"/>
</dbReference>
<dbReference type="Pfam" id="PF00528">
    <property type="entry name" value="BPD_transp_1"/>
    <property type="match status" value="1"/>
</dbReference>
<keyword evidence="2 7" id="KW-0813">Transport</keyword>
<feature type="transmembrane region" description="Helical" evidence="7">
    <location>
        <begin position="24"/>
        <end position="46"/>
    </location>
</feature>
<dbReference type="InterPro" id="IPR050366">
    <property type="entry name" value="BP-dependent_transpt_permease"/>
</dbReference>
<evidence type="ECO:0000256" key="3">
    <source>
        <dbReference type="ARBA" id="ARBA00022475"/>
    </source>
</evidence>
<keyword evidence="10" id="KW-1185">Reference proteome</keyword>
<evidence type="ECO:0000259" key="8">
    <source>
        <dbReference type="PROSITE" id="PS50928"/>
    </source>
</evidence>
<evidence type="ECO:0000256" key="7">
    <source>
        <dbReference type="RuleBase" id="RU363032"/>
    </source>
</evidence>
<dbReference type="AlphaFoldDB" id="D3QB31"/>
<organism evidence="9 10">
    <name type="scientific">Stackebrandtia nassauensis (strain DSM 44728 / CIP 108903 / NRRL B-16338 / NBRC 102104 / LLR-40K-21)</name>
    <dbReference type="NCBI Taxonomy" id="446470"/>
    <lineage>
        <taxon>Bacteria</taxon>
        <taxon>Bacillati</taxon>
        <taxon>Actinomycetota</taxon>
        <taxon>Actinomycetes</taxon>
        <taxon>Glycomycetales</taxon>
        <taxon>Glycomycetaceae</taxon>
        <taxon>Stackebrandtia</taxon>
    </lineage>
</organism>
<name>D3QB31_STANL</name>
<dbReference type="HOGENOM" id="CLU_028518_8_0_11"/>
<evidence type="ECO:0000256" key="1">
    <source>
        <dbReference type="ARBA" id="ARBA00004651"/>
    </source>
</evidence>
<dbReference type="SUPFAM" id="SSF161098">
    <property type="entry name" value="MetI-like"/>
    <property type="match status" value="1"/>
</dbReference>
<dbReference type="InterPro" id="IPR000515">
    <property type="entry name" value="MetI-like"/>
</dbReference>
<reference evidence="9 10" key="1">
    <citation type="journal article" date="2009" name="Stand. Genomic Sci.">
        <title>Complete genome sequence of Stackebrandtia nassauensis type strain (LLR-40K-21).</title>
        <authorList>
            <person name="Munk C."/>
            <person name="Lapidus A."/>
            <person name="Copeland A."/>
            <person name="Jando M."/>
            <person name="Mayilraj S."/>
            <person name="Glavina Del Rio T."/>
            <person name="Nolan M."/>
            <person name="Chen F."/>
            <person name="Lucas S."/>
            <person name="Tice H."/>
            <person name="Cheng J.F."/>
            <person name="Han C."/>
            <person name="Detter J.C."/>
            <person name="Bruce D."/>
            <person name="Goodwin L."/>
            <person name="Chain P."/>
            <person name="Pitluck S."/>
            <person name="Goker M."/>
            <person name="Ovchinikova G."/>
            <person name="Pati A."/>
            <person name="Ivanova N."/>
            <person name="Mavromatis K."/>
            <person name="Chen A."/>
            <person name="Palaniappan K."/>
            <person name="Land M."/>
            <person name="Hauser L."/>
            <person name="Chang Y.J."/>
            <person name="Jeffries C.D."/>
            <person name="Bristow J."/>
            <person name="Eisen J.A."/>
            <person name="Markowitz V."/>
            <person name="Hugenholtz P."/>
            <person name="Kyrpides N.C."/>
            <person name="Klenk H.P."/>
        </authorList>
    </citation>
    <scope>NUCLEOTIDE SEQUENCE [LARGE SCALE GENOMIC DNA]</scope>
    <source>
        <strain evidence="10">DSM 44728 / CIP 108903 / NRRL B-16338 / NBRC 102104 / LLR-40K-21</strain>
    </source>
</reference>
<dbReference type="KEGG" id="sna:Snas_1138"/>
<evidence type="ECO:0000256" key="5">
    <source>
        <dbReference type="ARBA" id="ARBA00022989"/>
    </source>
</evidence>
<dbReference type="CDD" id="cd06261">
    <property type="entry name" value="TM_PBP2"/>
    <property type="match status" value="1"/>
</dbReference>
<comment type="similarity">
    <text evidence="7">Belongs to the binding-protein-dependent transport system permease family.</text>
</comment>
<proteinExistence type="inferred from homology"/>
<dbReference type="PROSITE" id="PS50928">
    <property type="entry name" value="ABC_TM1"/>
    <property type="match status" value="1"/>
</dbReference>
<dbReference type="eggNOG" id="COG1173">
    <property type="taxonomic scope" value="Bacteria"/>
</dbReference>
<dbReference type="EMBL" id="CP001778">
    <property type="protein sequence ID" value="ADD40848.1"/>
    <property type="molecule type" value="Genomic_DNA"/>
</dbReference>
<dbReference type="GO" id="GO:0005886">
    <property type="term" value="C:plasma membrane"/>
    <property type="evidence" value="ECO:0007669"/>
    <property type="project" value="UniProtKB-SubCell"/>
</dbReference>
<keyword evidence="5 7" id="KW-1133">Transmembrane helix</keyword>
<evidence type="ECO:0000256" key="6">
    <source>
        <dbReference type="ARBA" id="ARBA00023136"/>
    </source>
</evidence>
<dbReference type="InterPro" id="IPR035906">
    <property type="entry name" value="MetI-like_sf"/>
</dbReference>
<dbReference type="OrthoDB" id="8906042at2"/>
<evidence type="ECO:0000313" key="10">
    <source>
        <dbReference type="Proteomes" id="UP000000844"/>
    </source>
</evidence>
<protein>
    <submittedName>
        <fullName evidence="9">Binding-protein-dependent transport systems inner membrane component</fullName>
    </submittedName>
</protein>
<dbReference type="InterPro" id="IPR025966">
    <property type="entry name" value="OppC_N"/>
</dbReference>
<accession>D3QB31</accession>
<gene>
    <name evidence="9" type="ordered locus">Snas_1138</name>
</gene>
<evidence type="ECO:0000256" key="4">
    <source>
        <dbReference type="ARBA" id="ARBA00022692"/>
    </source>
</evidence>
<dbReference type="Gene3D" id="1.10.3720.10">
    <property type="entry name" value="MetI-like"/>
    <property type="match status" value="1"/>
</dbReference>
<feature type="transmembrane region" description="Helical" evidence="7">
    <location>
        <begin position="255"/>
        <end position="276"/>
    </location>
</feature>
<comment type="subcellular location">
    <subcellularLocation>
        <location evidence="1 7">Cell membrane</location>
        <topology evidence="1 7">Multi-pass membrane protein</topology>
    </subcellularLocation>
</comment>
<feature type="transmembrane region" description="Helical" evidence="7">
    <location>
        <begin position="86"/>
        <end position="111"/>
    </location>
</feature>
<sequence length="290" mass="31012">MTALTPKPAVASQGMLYRLTRNKVGVAGFVIVGFIVFIAVFGPMFVGKISQDAQNTWAGPSAEHWLGTDYAGKDVFDQLLSGGGTVVYVGFLAAAISTTIAVVLGALAAYLRGRVDRILLQATDIVMTVPQIVLLAVLGAFFQLSSPTVVAILIGTLSWPILMRSIRAQVLTLKEREFVEAAKLLDLGTARIVFSEIVPNMAGFVLINFIIAVTDAVYALVGLYVLGLAPLSGANWGIMINKAWVFDAFSLTEGVMFMMGPVALIALLQLGLIMLTRSLEEVFNPRLSEG</sequence>
<dbReference type="RefSeq" id="WP_013016419.1">
    <property type="nucleotide sequence ID" value="NC_013947.1"/>
</dbReference>
<keyword evidence="3" id="KW-1003">Cell membrane</keyword>
<keyword evidence="4 7" id="KW-0812">Transmembrane</keyword>
<dbReference type="GO" id="GO:0071916">
    <property type="term" value="F:dipeptide transmembrane transporter activity"/>
    <property type="evidence" value="ECO:0007669"/>
    <property type="project" value="TreeGrafter"/>
</dbReference>
<evidence type="ECO:0000313" key="9">
    <source>
        <dbReference type="EMBL" id="ADD40848.1"/>
    </source>
</evidence>
<dbReference type="Pfam" id="PF12911">
    <property type="entry name" value="OppC_N"/>
    <property type="match status" value="1"/>
</dbReference>
<dbReference type="STRING" id="446470.Snas_1138"/>
<dbReference type="PANTHER" id="PTHR43386:SF1">
    <property type="entry name" value="D,D-DIPEPTIDE TRANSPORT SYSTEM PERMEASE PROTEIN DDPC-RELATED"/>
    <property type="match status" value="1"/>
</dbReference>
<keyword evidence="6 7" id="KW-0472">Membrane</keyword>